<sequence length="64" mass="7526">MTDKPDFKKGDPVQHKTKKLHEAQFEKWSKSGKRIGVNHNFVWPYGAGYKTDYFDPKNIVRDSK</sequence>
<dbReference type="HOGENOM" id="CLU_2863645_0_0_9"/>
<accession>E3EL23</accession>
<evidence type="ECO:0000313" key="1">
    <source>
        <dbReference type="EMBL" id="ADO59585.1"/>
    </source>
</evidence>
<dbReference type="AlphaFoldDB" id="E3EL23"/>
<geneLocation type="plasmid" evidence="1 2">
    <name>pSC2</name>
</geneLocation>
<organism evidence="1 2">
    <name type="scientific">Paenibacillus polymyxa (strain SC2)</name>
    <name type="common">Bacillus polymyxa</name>
    <dbReference type="NCBI Taxonomy" id="886882"/>
    <lineage>
        <taxon>Bacteria</taxon>
        <taxon>Bacillati</taxon>
        <taxon>Bacillota</taxon>
        <taxon>Bacilli</taxon>
        <taxon>Bacillales</taxon>
        <taxon>Paenibacillaceae</taxon>
        <taxon>Paenibacillus</taxon>
    </lineage>
</organism>
<name>E3EL23_PAEPS</name>
<dbReference type="Proteomes" id="UP000006868">
    <property type="component" value="Plasmid pSC2"/>
</dbReference>
<dbReference type="PATRIC" id="fig|886882.15.peg.5750"/>
<protein>
    <submittedName>
        <fullName evidence="1">Uncharacterized protein</fullName>
    </submittedName>
</protein>
<dbReference type="KEGG" id="ppm:PPSC2_27185"/>
<keyword evidence="1" id="KW-0614">Plasmid</keyword>
<gene>
    <name evidence="1" type="ORF">PPSC2_27185</name>
</gene>
<proteinExistence type="predicted"/>
<dbReference type="RefSeq" id="WP_013385999.1">
    <property type="nucleotide sequence ID" value="NC_014628.2"/>
</dbReference>
<evidence type="ECO:0000313" key="2">
    <source>
        <dbReference type="Proteomes" id="UP000006868"/>
    </source>
</evidence>
<reference evidence="1 2" key="1">
    <citation type="journal article" date="2011" name="J. Bacteriol.">
        <title>Complete genome sequence of Paenibacillus polymyxa SC2, a strain of plant growth-promoting Rhizobacterium with broad-spectrum antimicrobial activity.</title>
        <authorList>
            <person name="Ma M."/>
            <person name="Wang C."/>
            <person name="Ding Y."/>
            <person name="Li L."/>
            <person name="Shen D."/>
            <person name="Jiang X."/>
            <person name="Guan D."/>
            <person name="Cao F."/>
            <person name="Chen H."/>
            <person name="Feng R."/>
            <person name="Wang X."/>
            <person name="Ge Y."/>
            <person name="Yao L."/>
            <person name="Bing X."/>
            <person name="Yang X."/>
            <person name="Li J."/>
            <person name="Du B."/>
        </authorList>
    </citation>
    <scope>NUCLEOTIDE SEQUENCE [LARGE SCALE GENOMIC DNA]</scope>
    <source>
        <strain evidence="1 2">SC2</strain>
        <plasmid evidence="2">pSC2</plasmid>
    </source>
</reference>
<dbReference type="eggNOG" id="ENOG50307KX">
    <property type="taxonomic scope" value="Bacteria"/>
</dbReference>
<dbReference type="EMBL" id="CP002214">
    <property type="protein sequence ID" value="ADO59585.1"/>
    <property type="molecule type" value="Genomic_DNA"/>
</dbReference>
<dbReference type="OrthoDB" id="9932205at2"/>